<proteinExistence type="predicted"/>
<protein>
    <submittedName>
        <fullName evidence="1">Uncharacterized protein</fullName>
    </submittedName>
</protein>
<sequence>MSLALAEDDNLQDARCCCYEQCGDFAPAFAIFGSHLDSCDRLLRIVYYALPCPFVVDEVSPDDGNRAVREPDSNLTKVIGGRECRDLVAIHAHVSLNWHNRSRYNGHTGNCFFALLICTVLKQVGKPVFLTGLSSAQTFSTGSLLRSSAIACPLNLSHVRNSLPRRLAIVIVAIRPEAPHDLPAGADDTHMAVVAAEEEAVGAGTDARDLVALEECARVVVTELYLLDVEEVK</sequence>
<evidence type="ECO:0000313" key="1">
    <source>
        <dbReference type="EMBL" id="QBZ60911.1"/>
    </source>
</evidence>
<organism evidence="1 2">
    <name type="scientific">Pyricularia oryzae</name>
    <name type="common">Rice blast fungus</name>
    <name type="synonym">Magnaporthe oryzae</name>
    <dbReference type="NCBI Taxonomy" id="318829"/>
    <lineage>
        <taxon>Eukaryota</taxon>
        <taxon>Fungi</taxon>
        <taxon>Dikarya</taxon>
        <taxon>Ascomycota</taxon>
        <taxon>Pezizomycotina</taxon>
        <taxon>Sordariomycetes</taxon>
        <taxon>Sordariomycetidae</taxon>
        <taxon>Magnaporthales</taxon>
        <taxon>Pyriculariaceae</taxon>
        <taxon>Pyricularia</taxon>
    </lineage>
</organism>
<gene>
    <name evidence="1" type="ORF">PoMZ_07855</name>
</gene>
<name>A0A4P7NG55_PYROR</name>
<dbReference type="EMBL" id="CP034207">
    <property type="protein sequence ID" value="QBZ60911.1"/>
    <property type="molecule type" value="Genomic_DNA"/>
</dbReference>
<evidence type="ECO:0000313" key="2">
    <source>
        <dbReference type="Proteomes" id="UP000294847"/>
    </source>
</evidence>
<dbReference type="AlphaFoldDB" id="A0A4P7NG55"/>
<reference evidence="1 2" key="1">
    <citation type="journal article" date="2019" name="Mol. Biol. Evol.">
        <title>Blast fungal genomes show frequent chromosomal changes, gene gains and losses, and effector gene turnover.</title>
        <authorList>
            <person name="Gomez Luciano L.B."/>
            <person name="Jason Tsai I."/>
            <person name="Chuma I."/>
            <person name="Tosa Y."/>
            <person name="Chen Y.H."/>
            <person name="Li J.Y."/>
            <person name="Li M.Y."/>
            <person name="Jade Lu M.Y."/>
            <person name="Nakayashiki H."/>
            <person name="Li W.H."/>
        </authorList>
    </citation>
    <scope>NUCLEOTIDE SEQUENCE [LARGE SCALE GENOMIC DNA]</scope>
    <source>
        <strain evidence="1">MZ5-1-6</strain>
    </source>
</reference>
<accession>A0A4P7NG55</accession>
<dbReference type="Proteomes" id="UP000294847">
    <property type="component" value="Chromosome 4"/>
</dbReference>